<evidence type="ECO:0000313" key="3">
    <source>
        <dbReference type="Proteomes" id="UP000770661"/>
    </source>
</evidence>
<gene>
    <name evidence="2" type="ORF">GWK47_044205</name>
</gene>
<dbReference type="OrthoDB" id="6776451at2759"/>
<comment type="caution">
    <text evidence="2">The sequence shown here is derived from an EMBL/GenBank/DDBJ whole genome shotgun (WGS) entry which is preliminary data.</text>
</comment>
<reference evidence="2" key="1">
    <citation type="submission" date="2020-07" db="EMBL/GenBank/DDBJ databases">
        <title>The High-quality genome of the commercially important snow crab, Chionoecetes opilio.</title>
        <authorList>
            <person name="Jeong J.-H."/>
            <person name="Ryu S."/>
        </authorList>
    </citation>
    <scope>NUCLEOTIDE SEQUENCE</scope>
    <source>
        <strain evidence="2">MADBK_172401_WGS</strain>
        <tissue evidence="2">Digestive gland</tissue>
    </source>
</reference>
<keyword evidence="3" id="KW-1185">Reference proteome</keyword>
<protein>
    <recommendedName>
        <fullName evidence="4">Gag-like protein</fullName>
    </recommendedName>
</protein>
<feature type="region of interest" description="Disordered" evidence="1">
    <location>
        <begin position="151"/>
        <end position="172"/>
    </location>
</feature>
<accession>A0A8J5CZ76</accession>
<evidence type="ECO:0000313" key="2">
    <source>
        <dbReference type="EMBL" id="KAG0722595.1"/>
    </source>
</evidence>
<evidence type="ECO:0008006" key="4">
    <source>
        <dbReference type="Google" id="ProtNLM"/>
    </source>
</evidence>
<sequence length="264" mass="29566">MIVHEEQPPAKLTRVSWGTYTLRPTGTGPVRCYKCQRLKPTCMLGMRHSVRCGVCSLTPREVCIGRHKAKEATTAKCPNCGRKHHAWNPQCPERLRRMPQPRLQQQLQAPRWRQLRHHETRGQPQQQQRQHRFIPAPLPARPAWVKAVKQPSPLVPMDPTPGRGSGGRESEAQLPVSVEEAATITPAAIPPPPHCLIGRLGPGPAHHTGVALKVTRPASHLQYLKRQRLRQREPRDVALPHATATTTFPSARRRVQLLIASSST</sequence>
<proteinExistence type="predicted"/>
<dbReference type="Proteomes" id="UP000770661">
    <property type="component" value="Unassembled WGS sequence"/>
</dbReference>
<name>A0A8J5CZ76_CHIOP</name>
<dbReference type="EMBL" id="JACEEZ010009295">
    <property type="protein sequence ID" value="KAG0722595.1"/>
    <property type="molecule type" value="Genomic_DNA"/>
</dbReference>
<dbReference type="AlphaFoldDB" id="A0A8J5CZ76"/>
<organism evidence="2 3">
    <name type="scientific">Chionoecetes opilio</name>
    <name type="common">Atlantic snow crab</name>
    <name type="synonym">Cancer opilio</name>
    <dbReference type="NCBI Taxonomy" id="41210"/>
    <lineage>
        <taxon>Eukaryota</taxon>
        <taxon>Metazoa</taxon>
        <taxon>Ecdysozoa</taxon>
        <taxon>Arthropoda</taxon>
        <taxon>Crustacea</taxon>
        <taxon>Multicrustacea</taxon>
        <taxon>Malacostraca</taxon>
        <taxon>Eumalacostraca</taxon>
        <taxon>Eucarida</taxon>
        <taxon>Decapoda</taxon>
        <taxon>Pleocyemata</taxon>
        <taxon>Brachyura</taxon>
        <taxon>Eubrachyura</taxon>
        <taxon>Majoidea</taxon>
        <taxon>Majidae</taxon>
        <taxon>Chionoecetes</taxon>
    </lineage>
</organism>
<evidence type="ECO:0000256" key="1">
    <source>
        <dbReference type="SAM" id="MobiDB-lite"/>
    </source>
</evidence>